<reference evidence="8 9" key="1">
    <citation type="submission" date="2022-06" db="EMBL/GenBank/DDBJ databases">
        <title>Mycolicibacterium sp. CAU 1645 isolated from seawater.</title>
        <authorList>
            <person name="Kim W."/>
        </authorList>
    </citation>
    <scope>NUCLEOTIDE SEQUENCE [LARGE SCALE GENOMIC DNA]</scope>
    <source>
        <strain evidence="8 9">CAU 1645</strain>
    </source>
</reference>
<evidence type="ECO:0000256" key="3">
    <source>
        <dbReference type="ARBA" id="ARBA00022692"/>
    </source>
</evidence>
<keyword evidence="4 7" id="KW-1133">Transmembrane helix</keyword>
<dbReference type="NCBIfam" id="TIGR03718">
    <property type="entry name" value="R_switched_Alx"/>
    <property type="match status" value="1"/>
</dbReference>
<comment type="caution">
    <text evidence="8">The sequence shown here is derived from an EMBL/GenBank/DDBJ whole genome shotgun (WGS) entry which is preliminary data.</text>
</comment>
<organism evidence="8 9">
    <name type="scientific">Mycolicibacterium arenosum</name>
    <dbReference type="NCBI Taxonomy" id="2952157"/>
    <lineage>
        <taxon>Bacteria</taxon>
        <taxon>Bacillati</taxon>
        <taxon>Actinomycetota</taxon>
        <taxon>Actinomycetes</taxon>
        <taxon>Mycobacteriales</taxon>
        <taxon>Mycobacteriaceae</taxon>
        <taxon>Mycolicibacterium</taxon>
    </lineage>
</organism>
<evidence type="ECO:0000256" key="6">
    <source>
        <dbReference type="SAM" id="MobiDB-lite"/>
    </source>
</evidence>
<feature type="transmembrane region" description="Helical" evidence="7">
    <location>
        <begin position="130"/>
        <end position="148"/>
    </location>
</feature>
<dbReference type="EMBL" id="JANDBD010000001">
    <property type="protein sequence ID" value="MCP9270890.1"/>
    <property type="molecule type" value="Genomic_DNA"/>
</dbReference>
<feature type="transmembrane region" description="Helical" evidence="7">
    <location>
        <begin position="276"/>
        <end position="298"/>
    </location>
</feature>
<accession>A0ABT1LWA9</accession>
<dbReference type="RefSeq" id="WP_255057859.1">
    <property type="nucleotide sequence ID" value="NZ_JANDBD010000001.1"/>
</dbReference>
<feature type="transmembrane region" description="Helical" evidence="7">
    <location>
        <begin position="223"/>
        <end position="243"/>
    </location>
</feature>
<dbReference type="PANTHER" id="PTHR30238:SF0">
    <property type="entry name" value="THYLAKOID MEMBRANE PROTEIN TERC, CHLOROPLASTIC"/>
    <property type="match status" value="1"/>
</dbReference>
<comment type="similarity">
    <text evidence="2">Belongs to the TerC family.</text>
</comment>
<feature type="transmembrane region" description="Helical" evidence="7">
    <location>
        <begin position="78"/>
        <end position="95"/>
    </location>
</feature>
<comment type="subcellular location">
    <subcellularLocation>
        <location evidence="1">Membrane</location>
        <topology evidence="1">Multi-pass membrane protein</topology>
    </subcellularLocation>
</comment>
<feature type="transmembrane region" description="Helical" evidence="7">
    <location>
        <begin position="6"/>
        <end position="25"/>
    </location>
</feature>
<evidence type="ECO:0000256" key="7">
    <source>
        <dbReference type="SAM" id="Phobius"/>
    </source>
</evidence>
<dbReference type="Pfam" id="PF03741">
    <property type="entry name" value="TerC"/>
    <property type="match status" value="1"/>
</dbReference>
<name>A0ABT1LWA9_9MYCO</name>
<feature type="transmembrane region" description="Helical" evidence="7">
    <location>
        <begin position="193"/>
        <end position="217"/>
    </location>
</feature>
<evidence type="ECO:0000313" key="9">
    <source>
        <dbReference type="Proteomes" id="UP001651690"/>
    </source>
</evidence>
<feature type="compositionally biased region" description="Basic and acidic residues" evidence="6">
    <location>
        <begin position="340"/>
        <end position="360"/>
    </location>
</feature>
<protein>
    <submittedName>
        <fullName evidence="8">TerC family protein</fullName>
    </submittedName>
</protein>
<evidence type="ECO:0000313" key="8">
    <source>
        <dbReference type="EMBL" id="MCP9270890.1"/>
    </source>
</evidence>
<evidence type="ECO:0000256" key="1">
    <source>
        <dbReference type="ARBA" id="ARBA00004141"/>
    </source>
</evidence>
<dbReference type="PANTHER" id="PTHR30238">
    <property type="entry name" value="MEMBRANE BOUND PREDICTED REDOX MODULATOR"/>
    <property type="match status" value="1"/>
</dbReference>
<feature type="transmembrane region" description="Helical" evidence="7">
    <location>
        <begin position="250"/>
        <end position="270"/>
    </location>
</feature>
<feature type="region of interest" description="Disordered" evidence="6">
    <location>
        <begin position="309"/>
        <end position="360"/>
    </location>
</feature>
<dbReference type="InterPro" id="IPR022369">
    <property type="entry name" value="Integral_membrane_TerC_rswitch"/>
</dbReference>
<gene>
    <name evidence="8" type="ORF">NM203_01680</name>
</gene>
<evidence type="ECO:0000256" key="5">
    <source>
        <dbReference type="ARBA" id="ARBA00023136"/>
    </source>
</evidence>
<proteinExistence type="inferred from homology"/>
<sequence>MTVPLWAWAAVLGVILAMLAIDLFAHREAHVVSMREAAAWSGIWVALGLAFGGVVWWVWGGEFAAQYYAGYVIEKSLAVDNVFVFAIIFSYFAVPREYQHRVLFYGVLGALVFRAVFIAAGSVLIASFAWILYVFGAFLVATGVRMALHRNETINPERSLVLRLFRRIIPVTDGYHGQKFLVRQAGRWVATPLLAVLVLVEVTDIIFAVDSIPAIFAVTQQPFLVFTSNAFAILGLRAMYFLLADLMHRFVYLKLGLALVLVWVGIKMLLLEVYKIPTGISLGVVIALLAVAVTASWIRTRNSGESSAEAPTLAVVAGEGSTSPSPPSSTRSAVCGSGEGARDDDAGRARPRFTTERDLP</sequence>
<feature type="transmembrane region" description="Helical" evidence="7">
    <location>
        <begin position="37"/>
        <end position="58"/>
    </location>
</feature>
<keyword evidence="3 7" id="KW-0812">Transmembrane</keyword>
<evidence type="ECO:0000256" key="2">
    <source>
        <dbReference type="ARBA" id="ARBA00007511"/>
    </source>
</evidence>
<dbReference type="Proteomes" id="UP001651690">
    <property type="component" value="Unassembled WGS sequence"/>
</dbReference>
<feature type="transmembrane region" description="Helical" evidence="7">
    <location>
        <begin position="102"/>
        <end position="124"/>
    </location>
</feature>
<keyword evidence="9" id="KW-1185">Reference proteome</keyword>
<keyword evidence="5 7" id="KW-0472">Membrane</keyword>
<evidence type="ECO:0000256" key="4">
    <source>
        <dbReference type="ARBA" id="ARBA00022989"/>
    </source>
</evidence>
<dbReference type="InterPro" id="IPR005496">
    <property type="entry name" value="Integral_membrane_TerC"/>
</dbReference>